<feature type="region of interest" description="Disordered" evidence="1">
    <location>
        <begin position="373"/>
        <end position="404"/>
    </location>
</feature>
<keyword evidence="3" id="KW-1185">Reference proteome</keyword>
<organism evidence="2 3">
    <name type="scientific">Anopheles epiroticus</name>
    <dbReference type="NCBI Taxonomy" id="199890"/>
    <lineage>
        <taxon>Eukaryota</taxon>
        <taxon>Metazoa</taxon>
        <taxon>Ecdysozoa</taxon>
        <taxon>Arthropoda</taxon>
        <taxon>Hexapoda</taxon>
        <taxon>Insecta</taxon>
        <taxon>Pterygota</taxon>
        <taxon>Neoptera</taxon>
        <taxon>Endopterygota</taxon>
        <taxon>Diptera</taxon>
        <taxon>Nematocera</taxon>
        <taxon>Culicoidea</taxon>
        <taxon>Culicidae</taxon>
        <taxon>Anophelinae</taxon>
        <taxon>Anopheles</taxon>
    </lineage>
</organism>
<evidence type="ECO:0000256" key="1">
    <source>
        <dbReference type="SAM" id="MobiDB-lite"/>
    </source>
</evidence>
<reference evidence="2" key="2">
    <citation type="submission" date="2020-05" db="UniProtKB">
        <authorList>
            <consortium name="EnsemblMetazoa"/>
        </authorList>
    </citation>
    <scope>IDENTIFICATION</scope>
    <source>
        <strain evidence="2">Epiroticus2</strain>
    </source>
</reference>
<dbReference type="EnsemblMetazoa" id="AEPI010097-RA">
    <property type="protein sequence ID" value="AEPI010097-PA"/>
    <property type="gene ID" value="AEPI010097"/>
</dbReference>
<feature type="compositionally biased region" description="Basic residues" evidence="1">
    <location>
        <begin position="206"/>
        <end position="227"/>
    </location>
</feature>
<feature type="compositionally biased region" description="Low complexity" evidence="1">
    <location>
        <begin position="22"/>
        <end position="34"/>
    </location>
</feature>
<feature type="compositionally biased region" description="Low complexity" evidence="1">
    <location>
        <begin position="48"/>
        <end position="61"/>
    </location>
</feature>
<accession>A0A182PT11</accession>
<sequence length="404" mass="40758">MHHHHHQQQQPSPLRVSKALVSTSPSASITSTASGKHHAAATATPPCNSRNNSNGSSSAVALGGGGSSAVETADQHGGSATSPAEEAVAAVAAGAGGSIFSSSNIHQHSFDRLPPLCASPLSAYRHHNTGTSANAVIGNGNMILAGTISANASSAHGAGGLMTSSPHSHVALINAVTPALGFSLANGSDGQPSLLAVDPDDDPHHSYHHGMHVAPSPHHHHLYHHHHHHHDYHHHAAAAAALLGGFTAGNGVGLVDCVNSEATNCADREDSTGFLTVASTSANSVVGNYCLSASGDSAAGLVQSITVPAATLSATNDSDEAGPANAVESRSMNIGGGDIGVLRANDRPASSSSAISMAARTAAAAAAAVVAATNHHHHIQQHPPTESPYHHHHHRPLPMDISAL</sequence>
<evidence type="ECO:0000313" key="2">
    <source>
        <dbReference type="EnsemblMetazoa" id="AEPI010097-PA"/>
    </source>
</evidence>
<name>A0A182PT11_9DIPT</name>
<proteinExistence type="predicted"/>
<evidence type="ECO:0000313" key="3">
    <source>
        <dbReference type="Proteomes" id="UP000075885"/>
    </source>
</evidence>
<feature type="region of interest" description="Disordered" evidence="1">
    <location>
        <begin position="199"/>
        <end position="227"/>
    </location>
</feature>
<reference evidence="3" key="1">
    <citation type="submission" date="2013-03" db="EMBL/GenBank/DDBJ databases">
        <title>The Genome Sequence of Anopheles epiroticus epiroticus2.</title>
        <authorList>
            <consortium name="The Broad Institute Genomics Platform"/>
            <person name="Neafsey D.E."/>
            <person name="Howell P."/>
            <person name="Walker B."/>
            <person name="Young S.K."/>
            <person name="Zeng Q."/>
            <person name="Gargeya S."/>
            <person name="Fitzgerald M."/>
            <person name="Haas B."/>
            <person name="Abouelleil A."/>
            <person name="Allen A.W."/>
            <person name="Alvarado L."/>
            <person name="Arachchi H.M."/>
            <person name="Berlin A.M."/>
            <person name="Chapman S.B."/>
            <person name="Gainer-Dewar J."/>
            <person name="Goldberg J."/>
            <person name="Griggs A."/>
            <person name="Gujja S."/>
            <person name="Hansen M."/>
            <person name="Howarth C."/>
            <person name="Imamovic A."/>
            <person name="Ireland A."/>
            <person name="Larimer J."/>
            <person name="McCowan C."/>
            <person name="Murphy C."/>
            <person name="Pearson M."/>
            <person name="Poon T.W."/>
            <person name="Priest M."/>
            <person name="Roberts A."/>
            <person name="Saif S."/>
            <person name="Shea T."/>
            <person name="Sisk P."/>
            <person name="Sykes S."/>
            <person name="Wortman J."/>
            <person name="Nusbaum C."/>
            <person name="Birren B."/>
        </authorList>
    </citation>
    <scope>NUCLEOTIDE SEQUENCE [LARGE SCALE GENOMIC DNA]</scope>
    <source>
        <strain evidence="3">Epiroticus2</strain>
    </source>
</reference>
<feature type="region of interest" description="Disordered" evidence="1">
    <location>
        <begin position="1"/>
        <end position="85"/>
    </location>
</feature>
<dbReference type="AlphaFoldDB" id="A0A182PT11"/>
<dbReference type="Proteomes" id="UP000075885">
    <property type="component" value="Unassembled WGS sequence"/>
</dbReference>
<dbReference type="VEuPathDB" id="VectorBase:AEPI010097"/>
<protein>
    <submittedName>
        <fullName evidence="2">Uncharacterized protein</fullName>
    </submittedName>
</protein>